<name>A0A0E1VX23_BURPE</name>
<evidence type="ECO:0000313" key="2">
    <source>
        <dbReference type="EMBL" id="EET04719.1"/>
    </source>
</evidence>
<dbReference type="EMBL" id="CM000833">
    <property type="protein sequence ID" value="EET04719.1"/>
    <property type="molecule type" value="Genomic_DNA"/>
</dbReference>
<organism evidence="2">
    <name type="scientific">Burkholderia pseudomallei 1710a</name>
    <dbReference type="NCBI Taxonomy" id="320371"/>
    <lineage>
        <taxon>Bacteria</taxon>
        <taxon>Pseudomonadati</taxon>
        <taxon>Pseudomonadota</taxon>
        <taxon>Betaproteobacteria</taxon>
        <taxon>Burkholderiales</taxon>
        <taxon>Burkholderiaceae</taxon>
        <taxon>Burkholderia</taxon>
        <taxon>pseudomallei group</taxon>
    </lineage>
</organism>
<dbReference type="HOGENOM" id="CLU_2068688_0_0_4"/>
<gene>
    <name evidence="2" type="ORF">BURPS1710A_A3086</name>
</gene>
<proteinExistence type="predicted"/>
<dbReference type="AlphaFoldDB" id="A0A0E1VX23"/>
<dbReference type="GeneID" id="93064722"/>
<reference evidence="2" key="1">
    <citation type="submission" date="2009-05" db="EMBL/GenBank/DDBJ databases">
        <authorList>
            <person name="Harkins D.M."/>
            <person name="DeShazer D."/>
            <person name="Woods D.E."/>
            <person name="Brinkac L.M."/>
            <person name="Brown K.A."/>
            <person name="Hung G.C."/>
            <person name="Tuanyok A."/>
            <person name="Zhang B."/>
            <person name="Nierman W.C."/>
        </authorList>
    </citation>
    <scope>NUCLEOTIDE SEQUENCE [LARGE SCALE GENOMIC DNA]</scope>
    <source>
        <strain evidence="2">1710a</strain>
    </source>
</reference>
<accession>A0A0E1VX23</accession>
<feature type="region of interest" description="Disordered" evidence="1">
    <location>
        <begin position="50"/>
        <end position="118"/>
    </location>
</feature>
<protein>
    <submittedName>
        <fullName evidence="2">Uncharacterized protein</fullName>
    </submittedName>
</protein>
<evidence type="ECO:0000256" key="1">
    <source>
        <dbReference type="SAM" id="MobiDB-lite"/>
    </source>
</evidence>
<dbReference type="RefSeq" id="WP_004529945.1">
    <property type="nucleotide sequence ID" value="NZ_CM000833.1"/>
</dbReference>
<sequence length="118" mass="12863">MNCVARRIACMAEPARCPYNRPVTFGKFRHAPPLCIPARSGKRRAAAACARRPRTLAGRAGALPGTRRHDLPAPQTGTVRKPRHMRLRAASADAARRRMPRAGERSRHVPPTASGTVP</sequence>
<dbReference type="Proteomes" id="UP000001812">
    <property type="component" value="Chromosome II"/>
</dbReference>